<dbReference type="Pfam" id="PF09440">
    <property type="entry name" value="eIF3_N"/>
    <property type="match status" value="1"/>
</dbReference>
<dbReference type="Pfam" id="PF21357">
    <property type="entry name" value="EIF3E_C"/>
    <property type="match status" value="1"/>
</dbReference>
<reference evidence="7" key="3">
    <citation type="submission" date="2025-09" db="UniProtKB">
        <authorList>
            <consortium name="Ensembl"/>
        </authorList>
    </citation>
    <scope>IDENTIFICATION</scope>
</reference>
<evidence type="ECO:0000256" key="4">
    <source>
        <dbReference type="HAMAP-Rule" id="MF_03004"/>
    </source>
</evidence>
<dbReference type="GO" id="GO:0005634">
    <property type="term" value="C:nucleus"/>
    <property type="evidence" value="ECO:0007669"/>
    <property type="project" value="UniProtKB-SubCell"/>
</dbReference>
<evidence type="ECO:0000256" key="3">
    <source>
        <dbReference type="ARBA" id="ARBA00022917"/>
    </source>
</evidence>
<evidence type="ECO:0000313" key="8">
    <source>
        <dbReference type="Proteomes" id="UP000314982"/>
    </source>
</evidence>
<dbReference type="PIRSF" id="PIRSF016255">
    <property type="entry name" value="eIF3e_su6"/>
    <property type="match status" value="1"/>
</dbReference>
<comment type="subunit">
    <text evidence="4">Component of the eukaryotic translation initiation factor 3 (eIF-3) complex, which is composed of 13 subunits: EIF3A, EIF3B, EIF3C, EIF3D, EIF3E, EIF3F, EIF3G, EIF3H, EIF3I, EIF3J, EIF3K, EIF3L and EIF3M.</text>
</comment>
<evidence type="ECO:0000256" key="2">
    <source>
        <dbReference type="ARBA" id="ARBA00022540"/>
    </source>
</evidence>
<dbReference type="Proteomes" id="UP000314982">
    <property type="component" value="Unassembled WGS sequence"/>
</dbReference>
<dbReference type="GO" id="GO:0071540">
    <property type="term" value="C:eukaryotic translation initiation factor 3 complex, eIF3e"/>
    <property type="evidence" value="ECO:0007669"/>
    <property type="project" value="UniProtKB-UniRule"/>
</dbReference>
<dbReference type="SUPFAM" id="SSF46785">
    <property type="entry name" value="Winged helix' DNA-binding domain"/>
    <property type="match status" value="1"/>
</dbReference>
<reference evidence="8" key="1">
    <citation type="submission" date="2018-06" db="EMBL/GenBank/DDBJ databases">
        <title>Genome assembly of Danube salmon.</title>
        <authorList>
            <person name="Macqueen D.J."/>
            <person name="Gundappa M.K."/>
        </authorList>
    </citation>
    <scope>NUCLEOTIDE SEQUENCE [LARGE SCALE GENOMIC DNA]</scope>
</reference>
<organism evidence="7 8">
    <name type="scientific">Hucho hucho</name>
    <name type="common">huchen</name>
    <dbReference type="NCBI Taxonomy" id="62062"/>
    <lineage>
        <taxon>Eukaryota</taxon>
        <taxon>Metazoa</taxon>
        <taxon>Chordata</taxon>
        <taxon>Craniata</taxon>
        <taxon>Vertebrata</taxon>
        <taxon>Euteleostomi</taxon>
        <taxon>Actinopterygii</taxon>
        <taxon>Neopterygii</taxon>
        <taxon>Teleostei</taxon>
        <taxon>Protacanthopterygii</taxon>
        <taxon>Salmoniformes</taxon>
        <taxon>Salmonidae</taxon>
        <taxon>Salmoninae</taxon>
        <taxon>Hucho</taxon>
    </lineage>
</organism>
<dbReference type="Pfam" id="PF01399">
    <property type="entry name" value="PCI"/>
    <property type="match status" value="1"/>
</dbReference>
<accession>A0A4W5LYJ6</accession>
<keyword evidence="8" id="KW-1185">Reference proteome</keyword>
<keyword evidence="4" id="KW-0539">Nucleus</keyword>
<dbReference type="PROSITE" id="PS50250">
    <property type="entry name" value="PCI"/>
    <property type="match status" value="1"/>
</dbReference>
<dbReference type="SMART" id="SM00088">
    <property type="entry name" value="PINT"/>
    <property type="match status" value="1"/>
</dbReference>
<dbReference type="InterPro" id="IPR036390">
    <property type="entry name" value="WH_DNA-bd_sf"/>
</dbReference>
<dbReference type="GO" id="GO:0016282">
    <property type="term" value="C:eukaryotic 43S preinitiation complex"/>
    <property type="evidence" value="ECO:0007669"/>
    <property type="project" value="UniProtKB-UniRule"/>
</dbReference>
<dbReference type="SMART" id="SM01186">
    <property type="entry name" value="eIF3_N"/>
    <property type="match status" value="1"/>
</dbReference>
<proteinExistence type="inferred from homology"/>
<dbReference type="GO" id="GO:0033290">
    <property type="term" value="C:eukaryotic 48S preinitiation complex"/>
    <property type="evidence" value="ECO:0007669"/>
    <property type="project" value="UniProtKB-UniRule"/>
</dbReference>
<dbReference type="GO" id="GO:0001732">
    <property type="term" value="P:formation of cytoplasmic translation initiation complex"/>
    <property type="evidence" value="ECO:0007669"/>
    <property type="project" value="UniProtKB-UniRule"/>
</dbReference>
<dbReference type="Ensembl" id="ENSHHUT00000031284.1">
    <property type="protein sequence ID" value="ENSHHUP00000030035.1"/>
    <property type="gene ID" value="ENSHHUG00000019009.1"/>
</dbReference>
<comment type="subcellular location">
    <subcellularLocation>
        <location evidence="4">Cytoplasm</location>
    </subcellularLocation>
    <subcellularLocation>
        <location evidence="4">Nucleus</location>
    </subcellularLocation>
</comment>
<comment type="similarity">
    <text evidence="4 5">Belongs to the eIF-3 subunit E family.</text>
</comment>
<keyword evidence="3 4" id="KW-0648">Protein biosynthesis</keyword>
<evidence type="ECO:0000259" key="6">
    <source>
        <dbReference type="PROSITE" id="PS50250"/>
    </source>
</evidence>
<keyword evidence="2 4" id="KW-0396">Initiation factor</keyword>
<dbReference type="InterPro" id="IPR019010">
    <property type="entry name" value="eIF3e_N"/>
</dbReference>
<evidence type="ECO:0000313" key="7">
    <source>
        <dbReference type="Ensembl" id="ENSHHUP00000030035.1"/>
    </source>
</evidence>
<dbReference type="PANTHER" id="PTHR10317">
    <property type="entry name" value="EUKARYOTIC TRANSLATION INITIATION FACTOR 3 SUBUNIT E"/>
    <property type="match status" value="1"/>
</dbReference>
<name>A0A4W5LYJ6_9TELE</name>
<keyword evidence="1 4" id="KW-0963">Cytoplasm</keyword>
<evidence type="ECO:0000256" key="5">
    <source>
        <dbReference type="PIRNR" id="PIRNR016255"/>
    </source>
</evidence>
<dbReference type="AlphaFoldDB" id="A0A4W5LYJ6"/>
<evidence type="ECO:0000256" key="1">
    <source>
        <dbReference type="ARBA" id="ARBA00022490"/>
    </source>
</evidence>
<gene>
    <name evidence="4" type="primary">EIF3E</name>
    <name evidence="4" type="synonym">EIF3S6</name>
</gene>
<sequence length="436" mass="51019">MAEYDLTTKIAHFLDRHLVFPLLEFLSVKEIYNEKELLHGKLDLLSETNMVDFAMDVHKNLFPEKEIPATLKEKRITVVAQLKQLQGETEPIVKMFEDPETTKQMQSTSLFLFQFRQEYLDTLYRYAKFQYECGNYSGAAENALNSLWGKLASEILMQNWEAAMEDLTRLRETIDNNSVSSPLQSLQQRTWLIHWSLFVFFNHPKGRDNIIELFLYQPQYLNAIQTMCPHILRYLTTAVITNKDVRKRRQVLKDLVKVIQQESYTYKDPITEFVECLYVNFDFDSAQKKLRECESVLVNDFFLVACLEDFIENARLFIFETFCRIHQCISISMLADKLNMTPEEAERWIVNLIRNARLDAKIDSKLGHVVMGNNAVSPYQQVIEKTKSLSFRSQMLAMNIEKKMAHASRNEVSELSHHYPPSHPLSKTRLPILFSN</sequence>
<comment type="function">
    <text evidence="4">Component of the eukaryotic translation initiation factor 3 (eIF-3) complex, which is involved in protein synthesis of a specialized repertoire of mRNAs and, together with other initiation factors, stimulates binding of mRNA and methionyl-tRNAi to the 40S ribosome. The eIF-3 complex specifically targets and initiates translation of a subset of mRNAs involved in cell proliferation.</text>
</comment>
<dbReference type="GO" id="GO:0003743">
    <property type="term" value="F:translation initiation factor activity"/>
    <property type="evidence" value="ECO:0007669"/>
    <property type="project" value="UniProtKB-UniRule"/>
</dbReference>
<dbReference type="HAMAP" id="MF_03004">
    <property type="entry name" value="eIF3e"/>
    <property type="match status" value="1"/>
</dbReference>
<dbReference type="InterPro" id="IPR000717">
    <property type="entry name" value="PCI_dom"/>
</dbReference>
<feature type="domain" description="PCI" evidence="6">
    <location>
        <begin position="199"/>
        <end position="376"/>
    </location>
</feature>
<protein>
    <recommendedName>
        <fullName evidence="4 5">Eukaryotic translation initiation factor 3 subunit E</fullName>
        <shortName evidence="4">eIF3e</shortName>
    </recommendedName>
    <alternativeName>
        <fullName evidence="4">Eukaryotic translation initiation factor 3 subunit 6</fullName>
    </alternativeName>
</protein>
<dbReference type="InterPro" id="IPR016650">
    <property type="entry name" value="eIF3e"/>
</dbReference>
<reference evidence="7" key="2">
    <citation type="submission" date="2025-08" db="UniProtKB">
        <authorList>
            <consortium name="Ensembl"/>
        </authorList>
    </citation>
    <scope>IDENTIFICATION</scope>
</reference>
<dbReference type="GeneTree" id="ENSGT00390000002661"/>
<dbReference type="CDD" id="cd21378">
    <property type="entry name" value="eIF3E"/>
    <property type="match status" value="1"/>
</dbReference>